<dbReference type="PANTHER" id="PTHR14871">
    <property type="entry name" value="DYNEIN REGULATORY COMPLEX PROTEIN 9"/>
    <property type="match status" value="1"/>
</dbReference>
<evidence type="ECO:0000256" key="5">
    <source>
        <dbReference type="ARBA" id="ARBA00022846"/>
    </source>
</evidence>
<feature type="coiled-coil region" evidence="10">
    <location>
        <begin position="193"/>
        <end position="224"/>
    </location>
</feature>
<name>A0ABD1DP53_CULPP</name>
<evidence type="ECO:0000256" key="9">
    <source>
        <dbReference type="ARBA" id="ARBA00032183"/>
    </source>
</evidence>
<evidence type="ECO:0000256" key="1">
    <source>
        <dbReference type="ARBA" id="ARBA00004611"/>
    </source>
</evidence>
<evidence type="ECO:0000256" key="6">
    <source>
        <dbReference type="ARBA" id="ARBA00023069"/>
    </source>
</evidence>
<accession>A0ABD1DP53</accession>
<organism evidence="11 12">
    <name type="scientific">Culex pipiens pipiens</name>
    <name type="common">Northern house mosquito</name>
    <dbReference type="NCBI Taxonomy" id="38569"/>
    <lineage>
        <taxon>Eukaryota</taxon>
        <taxon>Metazoa</taxon>
        <taxon>Ecdysozoa</taxon>
        <taxon>Arthropoda</taxon>
        <taxon>Hexapoda</taxon>
        <taxon>Insecta</taxon>
        <taxon>Pterygota</taxon>
        <taxon>Neoptera</taxon>
        <taxon>Endopterygota</taxon>
        <taxon>Diptera</taxon>
        <taxon>Nematocera</taxon>
        <taxon>Culicoidea</taxon>
        <taxon>Culicidae</taxon>
        <taxon>Culicinae</taxon>
        <taxon>Culicini</taxon>
        <taxon>Culex</taxon>
        <taxon>Culex</taxon>
    </lineage>
</organism>
<sequence length="358" mass="42294">MELLKKHLVLKFFHNANVRLQILNSNPASTGQLWDESGRYTIDQVLRQKICYLQRISRCFEASRSEEESLAGGSDYSGTVTLSFEPWGSGYEELFDMERYERYCKEQRILTRQLNNLNRLRDLTHHDFIEEFQFEVAKNKLVDGWERSRQALQLKENKDRCETLRKDTVNREVTLQTAVQAGVLTDEFYSWQLEQIQQTIDEWMSRFDREKDELDGRLQKARVKKNHWNDLRTEVEQRTLEIQRLQGVETAHLERIKRRELCLKSATMIQAWWRGVIVRRGIVLEARKRKKKQSKKGKAKKSKAHLGSVPNLSLTVCTHHRINQDKVDRYIGEHPEKFANEGDSDDFKVFIVKLAILL</sequence>
<protein>
    <recommendedName>
        <fullName evidence="3">Dynein regulatory complex protein 9</fullName>
    </recommendedName>
    <alternativeName>
        <fullName evidence="9">IQ domain-containing protein G</fullName>
    </alternativeName>
</protein>
<keyword evidence="4" id="KW-0963">Cytoplasm</keyword>
<keyword evidence="6" id="KW-0969">Cilium</keyword>
<dbReference type="EMBL" id="JBEHCU010004975">
    <property type="protein sequence ID" value="KAL1401327.1"/>
    <property type="molecule type" value="Genomic_DNA"/>
</dbReference>
<dbReference type="InterPro" id="IPR042618">
    <property type="entry name" value="IQCG"/>
</dbReference>
<dbReference type="InterPro" id="IPR000048">
    <property type="entry name" value="IQ_motif_EF-hand-BS"/>
</dbReference>
<evidence type="ECO:0000313" key="11">
    <source>
        <dbReference type="EMBL" id="KAL1401327.1"/>
    </source>
</evidence>
<keyword evidence="5" id="KW-0282">Flagellum</keyword>
<evidence type="ECO:0000256" key="2">
    <source>
        <dbReference type="ARBA" id="ARBA00008222"/>
    </source>
</evidence>
<evidence type="ECO:0000256" key="8">
    <source>
        <dbReference type="ARBA" id="ARBA00023273"/>
    </source>
</evidence>
<dbReference type="PROSITE" id="PS50096">
    <property type="entry name" value="IQ"/>
    <property type="match status" value="1"/>
</dbReference>
<evidence type="ECO:0000256" key="4">
    <source>
        <dbReference type="ARBA" id="ARBA00022490"/>
    </source>
</evidence>
<dbReference type="AlphaFoldDB" id="A0ABD1DP53"/>
<comment type="similarity">
    <text evidence="2">Belongs to the DRC9 family.</text>
</comment>
<evidence type="ECO:0000256" key="10">
    <source>
        <dbReference type="SAM" id="Coils"/>
    </source>
</evidence>
<evidence type="ECO:0000256" key="7">
    <source>
        <dbReference type="ARBA" id="ARBA00023212"/>
    </source>
</evidence>
<gene>
    <name evidence="11" type="ORF">pipiens_006696</name>
</gene>
<keyword evidence="8" id="KW-0966">Cell projection</keyword>
<comment type="subcellular location">
    <subcellularLocation>
        <location evidence="1">Cytoplasm</location>
        <location evidence="1">Cytoskeleton</location>
        <location evidence="1">Flagellum axoneme</location>
    </subcellularLocation>
</comment>
<reference evidence="11 12" key="1">
    <citation type="submission" date="2024-05" db="EMBL/GenBank/DDBJ databases">
        <title>Culex pipiens pipiens assembly and annotation.</title>
        <authorList>
            <person name="Alout H."/>
            <person name="Durand T."/>
        </authorList>
    </citation>
    <scope>NUCLEOTIDE SEQUENCE [LARGE SCALE GENOMIC DNA]</scope>
    <source>
        <strain evidence="11">HA-2024</strain>
        <tissue evidence="11">Whole body</tissue>
    </source>
</reference>
<keyword evidence="7" id="KW-0206">Cytoskeleton</keyword>
<dbReference type="Proteomes" id="UP001562425">
    <property type="component" value="Unassembled WGS sequence"/>
</dbReference>
<keyword evidence="12" id="KW-1185">Reference proteome</keyword>
<dbReference type="PANTHER" id="PTHR14871:SF1">
    <property type="entry name" value="DYNEIN REGULATORY COMPLEX PROTEIN 9"/>
    <property type="match status" value="1"/>
</dbReference>
<evidence type="ECO:0000313" key="12">
    <source>
        <dbReference type="Proteomes" id="UP001562425"/>
    </source>
</evidence>
<keyword evidence="10" id="KW-0175">Coiled coil</keyword>
<dbReference type="Pfam" id="PF00612">
    <property type="entry name" value="IQ"/>
    <property type="match status" value="1"/>
</dbReference>
<proteinExistence type="inferred from homology"/>
<comment type="caution">
    <text evidence="11">The sequence shown here is derived from an EMBL/GenBank/DDBJ whole genome shotgun (WGS) entry which is preliminary data.</text>
</comment>
<evidence type="ECO:0000256" key="3">
    <source>
        <dbReference type="ARBA" id="ARBA00013738"/>
    </source>
</evidence>
<dbReference type="CDD" id="cd23766">
    <property type="entry name" value="IQCG"/>
    <property type="match status" value="1"/>
</dbReference>